<reference evidence="11 13" key="2">
    <citation type="submission" date="2019-06" db="EMBL/GenBank/DDBJ databases">
        <title>Whole genome shotgun sequence of Corynebacterium flavescens NBRC 14136.</title>
        <authorList>
            <person name="Hosoyama A."/>
            <person name="Uohara A."/>
            <person name="Ohji S."/>
            <person name="Ichikawa N."/>
        </authorList>
    </citation>
    <scope>NUCLEOTIDE SEQUENCE [LARGE SCALE GENOMIC DNA]</scope>
    <source>
        <strain evidence="11 13">NBRC 14136</strain>
    </source>
</reference>
<feature type="transmembrane region" description="Helical" evidence="7">
    <location>
        <begin position="123"/>
        <end position="142"/>
    </location>
</feature>
<keyword evidence="3 7" id="KW-0812">Transmembrane</keyword>
<dbReference type="EMBL" id="CP009246">
    <property type="protein sequence ID" value="APT87637.1"/>
    <property type="molecule type" value="Genomic_DNA"/>
</dbReference>
<dbReference type="KEGG" id="cfc:CFLV_11050"/>
<feature type="transmembrane region" description="Helical" evidence="7">
    <location>
        <begin position="360"/>
        <end position="379"/>
    </location>
</feature>
<dbReference type="PANTHER" id="PTHR34390:SF2">
    <property type="entry name" value="SUCCINATE TRANSPORTER SUBUNIT YJJP-RELATED"/>
    <property type="match status" value="1"/>
</dbReference>
<feature type="domain" description="Threonine/Serine exporter ThrE" evidence="9">
    <location>
        <begin position="285"/>
        <end position="410"/>
    </location>
</feature>
<evidence type="ECO:0000256" key="6">
    <source>
        <dbReference type="ARBA" id="ARBA00034125"/>
    </source>
</evidence>
<evidence type="ECO:0000259" key="8">
    <source>
        <dbReference type="Pfam" id="PF06738"/>
    </source>
</evidence>
<evidence type="ECO:0000256" key="4">
    <source>
        <dbReference type="ARBA" id="ARBA00022989"/>
    </source>
</evidence>
<feature type="domain" description="Threonine/serine exporter-like N-terminal" evidence="8">
    <location>
        <begin position="17"/>
        <end position="261"/>
    </location>
</feature>
<evidence type="ECO:0000313" key="12">
    <source>
        <dbReference type="Proteomes" id="UP000185479"/>
    </source>
</evidence>
<dbReference type="InterPro" id="IPR050539">
    <property type="entry name" value="ThrE_Dicarb/AminoAcid_Exp"/>
</dbReference>
<feature type="transmembrane region" description="Helical" evidence="7">
    <location>
        <begin position="391"/>
        <end position="411"/>
    </location>
</feature>
<dbReference type="Proteomes" id="UP000315353">
    <property type="component" value="Unassembled WGS sequence"/>
</dbReference>
<evidence type="ECO:0000256" key="1">
    <source>
        <dbReference type="ARBA" id="ARBA00004651"/>
    </source>
</evidence>
<evidence type="ECO:0000313" key="13">
    <source>
        <dbReference type="Proteomes" id="UP000315353"/>
    </source>
</evidence>
<dbReference type="InterPro" id="IPR024528">
    <property type="entry name" value="ThrE_2"/>
</dbReference>
<evidence type="ECO:0000259" key="9">
    <source>
        <dbReference type="Pfam" id="PF12821"/>
    </source>
</evidence>
<keyword evidence="2" id="KW-1003">Cell membrane</keyword>
<dbReference type="Proteomes" id="UP000185479">
    <property type="component" value="Chromosome"/>
</dbReference>
<dbReference type="Pfam" id="PF12821">
    <property type="entry name" value="ThrE_2"/>
    <property type="match status" value="1"/>
</dbReference>
<keyword evidence="4 7" id="KW-1133">Transmembrane helix</keyword>
<evidence type="ECO:0000313" key="10">
    <source>
        <dbReference type="EMBL" id="APT87637.1"/>
    </source>
</evidence>
<evidence type="ECO:0000256" key="5">
    <source>
        <dbReference type="ARBA" id="ARBA00023136"/>
    </source>
</evidence>
<comment type="similarity">
    <text evidence="6">Belongs to the ThrE exporter (TC 2.A.79) family.</text>
</comment>
<sequence>MSFQPGSNYVRMGIEADVVLRLGMLLMGAGTSGYRVLRGMKRAARALGFDRLDANVGVTQITCTFHQGRSFRTVVAQQHSPAVDASRIEALEDLTHHRLHYGITAEELTAMLDEIESNVVKRWNGWILACAAAVACASFAVLNYFPAYAVGLVAISAFLGQFARWGLHRQHVHQLGCIVAAGTVASLFYFFSTEALDALGVADSADYSSGYVAAVLFLIPGFPLFSALIDLARFDFEAGMARLTYAVTVIIAATFTVTMVTWFTELTPRPGTPDPQPLWFAAAATASFCGIAGFAFLFNSSRRMVLVASCVGTVANMTRIFLAEFGGTAYMAAFIGGLIVGMLGAVAARRAHLPRITTTVPASVIMIPGTAMFRTVYHLNAGNMDQALSNLATACMVVLAIGSGLIVARLITDRDWALGHLIDFNHRHSPPLEGQAKES</sequence>
<proteinExistence type="inferred from homology"/>
<evidence type="ECO:0000256" key="2">
    <source>
        <dbReference type="ARBA" id="ARBA00022475"/>
    </source>
</evidence>
<dbReference type="GeneID" id="82881218"/>
<feature type="transmembrane region" description="Helical" evidence="7">
    <location>
        <begin position="243"/>
        <end position="263"/>
    </location>
</feature>
<dbReference type="PANTHER" id="PTHR34390">
    <property type="entry name" value="UPF0442 PROTEIN YJJB-RELATED"/>
    <property type="match status" value="1"/>
</dbReference>
<evidence type="ECO:0000256" key="7">
    <source>
        <dbReference type="SAM" id="Phobius"/>
    </source>
</evidence>
<feature type="transmembrane region" description="Helical" evidence="7">
    <location>
        <begin position="174"/>
        <end position="191"/>
    </location>
</feature>
<keyword evidence="5 7" id="KW-0472">Membrane</keyword>
<feature type="transmembrane region" description="Helical" evidence="7">
    <location>
        <begin position="18"/>
        <end position="37"/>
    </location>
</feature>
<evidence type="ECO:0000256" key="3">
    <source>
        <dbReference type="ARBA" id="ARBA00022692"/>
    </source>
</evidence>
<dbReference type="GO" id="GO:0015744">
    <property type="term" value="P:succinate transport"/>
    <property type="evidence" value="ECO:0007669"/>
    <property type="project" value="TreeGrafter"/>
</dbReference>
<feature type="transmembrane region" description="Helical" evidence="7">
    <location>
        <begin position="211"/>
        <end position="231"/>
    </location>
</feature>
<reference evidence="10 12" key="1">
    <citation type="submission" date="2014-08" db="EMBL/GenBank/DDBJ databases">
        <title>Complete genome sequence of Corynebacterium flavescens OJ8(T)(=DSM 20296(T)), isolated from cheese.</title>
        <authorList>
            <person name="Ruckert C."/>
            <person name="Albersmeier A."/>
            <person name="Winkler A."/>
            <person name="Kalinowski J."/>
        </authorList>
    </citation>
    <scope>NUCLEOTIDE SEQUENCE [LARGE SCALE GENOMIC DNA]</scope>
    <source>
        <strain evidence="10 12">OJ8</strain>
    </source>
</reference>
<name>A0A1L7CP61_CORFL</name>
<dbReference type="InterPro" id="IPR010619">
    <property type="entry name" value="ThrE-like_N"/>
</dbReference>
<dbReference type="AlphaFoldDB" id="A0A1L7CP61"/>
<feature type="transmembrane region" description="Helical" evidence="7">
    <location>
        <begin position="278"/>
        <end position="298"/>
    </location>
</feature>
<dbReference type="OrthoDB" id="2148488at2"/>
<dbReference type="STRING" id="28028.CFLV_11050"/>
<feature type="transmembrane region" description="Helical" evidence="7">
    <location>
        <begin position="328"/>
        <end position="348"/>
    </location>
</feature>
<dbReference type="GO" id="GO:0005886">
    <property type="term" value="C:plasma membrane"/>
    <property type="evidence" value="ECO:0007669"/>
    <property type="project" value="UniProtKB-SubCell"/>
</dbReference>
<keyword evidence="12" id="KW-1185">Reference proteome</keyword>
<feature type="transmembrane region" description="Helical" evidence="7">
    <location>
        <begin position="148"/>
        <end position="167"/>
    </location>
</feature>
<accession>A0A1L7CP61</accession>
<dbReference type="Pfam" id="PF06738">
    <property type="entry name" value="ThrE"/>
    <property type="match status" value="1"/>
</dbReference>
<evidence type="ECO:0000313" key="11">
    <source>
        <dbReference type="EMBL" id="GEB96977.1"/>
    </source>
</evidence>
<protein>
    <submittedName>
        <fullName evidence="10">Membrane protein</fullName>
    </submittedName>
</protein>
<organism evidence="10 12">
    <name type="scientific">Corynebacterium flavescens</name>
    <dbReference type="NCBI Taxonomy" id="28028"/>
    <lineage>
        <taxon>Bacteria</taxon>
        <taxon>Bacillati</taxon>
        <taxon>Actinomycetota</taxon>
        <taxon>Actinomycetes</taxon>
        <taxon>Mycobacteriales</taxon>
        <taxon>Corynebacteriaceae</taxon>
        <taxon>Corynebacterium</taxon>
    </lineage>
</organism>
<dbReference type="EMBL" id="BJNB01000004">
    <property type="protein sequence ID" value="GEB96977.1"/>
    <property type="molecule type" value="Genomic_DNA"/>
</dbReference>
<comment type="subcellular location">
    <subcellularLocation>
        <location evidence="1">Cell membrane</location>
        <topology evidence="1">Multi-pass membrane protein</topology>
    </subcellularLocation>
</comment>
<gene>
    <name evidence="11" type="ORF">CFL01nite_04720</name>
    <name evidence="10" type="ORF">CFLV_11050</name>
</gene>
<dbReference type="GO" id="GO:0022857">
    <property type="term" value="F:transmembrane transporter activity"/>
    <property type="evidence" value="ECO:0007669"/>
    <property type="project" value="InterPro"/>
</dbReference>
<dbReference type="RefSeq" id="WP_075730562.1">
    <property type="nucleotide sequence ID" value="NZ_BJNB01000004.1"/>
</dbReference>